<dbReference type="PANTHER" id="PTHR14614:SF39">
    <property type="entry name" value="HISTIDINE PROTEIN METHYLTRANSFERASE 1 HOMOLOG"/>
    <property type="match status" value="1"/>
</dbReference>
<evidence type="ECO:0000256" key="8">
    <source>
        <dbReference type="ARBA" id="ARBA00023242"/>
    </source>
</evidence>
<comment type="similarity">
    <text evidence="9">Belongs to the methyltransferase superfamily. METTL18 family.</text>
</comment>
<keyword evidence="5 11" id="KW-0489">Methyltransferase</keyword>
<evidence type="ECO:0000313" key="11">
    <source>
        <dbReference type="RefSeq" id="XP_013792242.2"/>
    </source>
</evidence>
<dbReference type="SUPFAM" id="SSF53335">
    <property type="entry name" value="S-adenosyl-L-methionine-dependent methyltransferases"/>
    <property type="match status" value="1"/>
</dbReference>
<keyword evidence="8" id="KW-0539">Nucleus</keyword>
<keyword evidence="7" id="KW-0949">S-adenosyl-L-methionine</keyword>
<reference evidence="11" key="1">
    <citation type="submission" date="2025-08" db="UniProtKB">
        <authorList>
            <consortium name="RefSeq"/>
        </authorList>
    </citation>
    <scope>IDENTIFICATION</scope>
    <source>
        <tissue evidence="11">Muscle</tissue>
    </source>
</reference>
<dbReference type="RefSeq" id="XP_013792242.2">
    <property type="nucleotide sequence ID" value="XM_013936788.2"/>
</dbReference>
<name>A0ABM1C0S5_LIMPO</name>
<dbReference type="GO" id="GO:0008168">
    <property type="term" value="F:methyltransferase activity"/>
    <property type="evidence" value="ECO:0007669"/>
    <property type="project" value="UniProtKB-KW"/>
</dbReference>
<gene>
    <name evidence="11" type="primary">LOC106476118</name>
</gene>
<evidence type="ECO:0000256" key="4">
    <source>
        <dbReference type="ARBA" id="ARBA00022490"/>
    </source>
</evidence>
<protein>
    <recommendedName>
        <fullName evidence="3">protein-histidine N-methyltransferase</fullName>
        <ecNumber evidence="3">2.1.1.85</ecNumber>
    </recommendedName>
</protein>
<evidence type="ECO:0000313" key="10">
    <source>
        <dbReference type="Proteomes" id="UP000694941"/>
    </source>
</evidence>
<dbReference type="GeneID" id="106476118"/>
<accession>A0ABM1C0S5</accession>
<keyword evidence="6" id="KW-0808">Transferase</keyword>
<proteinExistence type="inferred from homology"/>
<dbReference type="Gene3D" id="3.40.50.150">
    <property type="entry name" value="Vaccinia Virus protein VP39"/>
    <property type="match status" value="1"/>
</dbReference>
<organism evidence="10 11">
    <name type="scientific">Limulus polyphemus</name>
    <name type="common">Atlantic horseshoe crab</name>
    <dbReference type="NCBI Taxonomy" id="6850"/>
    <lineage>
        <taxon>Eukaryota</taxon>
        <taxon>Metazoa</taxon>
        <taxon>Ecdysozoa</taxon>
        <taxon>Arthropoda</taxon>
        <taxon>Chelicerata</taxon>
        <taxon>Merostomata</taxon>
        <taxon>Xiphosura</taxon>
        <taxon>Limulidae</taxon>
        <taxon>Limulus</taxon>
    </lineage>
</organism>
<sequence length="199" mass="22495">VFKFHFTFVGGLKVWECALDLVEFLSTENVVENGMKILELGCGAGLPGIFAFLKGATVHFQDFNYEVLDLLTIPNVLMNSQPVESMVSTRCRFFAGEWTAVGKFLTEILDIKNDRYDIILTSETIYNIDNQPKLLHLMKSTLKPTGTIYLAAKTHYFGLGGGTRQFEELVRIDGTFDIKVRQVVSKGLQREILQMNFRA</sequence>
<dbReference type="GO" id="GO:0032259">
    <property type="term" value="P:methylation"/>
    <property type="evidence" value="ECO:0007669"/>
    <property type="project" value="UniProtKB-KW"/>
</dbReference>
<comment type="subcellular location">
    <subcellularLocation>
        <location evidence="2">Cytoplasm</location>
    </subcellularLocation>
    <subcellularLocation>
        <location evidence="1">Nucleus</location>
    </subcellularLocation>
</comment>
<evidence type="ECO:0000256" key="2">
    <source>
        <dbReference type="ARBA" id="ARBA00004496"/>
    </source>
</evidence>
<evidence type="ECO:0000256" key="6">
    <source>
        <dbReference type="ARBA" id="ARBA00022679"/>
    </source>
</evidence>
<dbReference type="InterPro" id="IPR029063">
    <property type="entry name" value="SAM-dependent_MTases_sf"/>
</dbReference>
<evidence type="ECO:0000256" key="9">
    <source>
        <dbReference type="ARBA" id="ARBA00038126"/>
    </source>
</evidence>
<evidence type="ECO:0000256" key="1">
    <source>
        <dbReference type="ARBA" id="ARBA00004123"/>
    </source>
</evidence>
<dbReference type="InterPro" id="IPR019410">
    <property type="entry name" value="Methyltransf_16"/>
</dbReference>
<feature type="non-terminal residue" evidence="11">
    <location>
        <position position="1"/>
    </location>
</feature>
<dbReference type="Pfam" id="PF10294">
    <property type="entry name" value="Methyltransf_16"/>
    <property type="match status" value="1"/>
</dbReference>
<evidence type="ECO:0000256" key="7">
    <source>
        <dbReference type="ARBA" id="ARBA00022691"/>
    </source>
</evidence>
<dbReference type="Proteomes" id="UP000694941">
    <property type="component" value="Unplaced"/>
</dbReference>
<dbReference type="PANTHER" id="PTHR14614">
    <property type="entry name" value="HEPATOCELLULAR CARCINOMA-ASSOCIATED ANTIGEN"/>
    <property type="match status" value="1"/>
</dbReference>
<evidence type="ECO:0000256" key="5">
    <source>
        <dbReference type="ARBA" id="ARBA00022603"/>
    </source>
</evidence>
<evidence type="ECO:0000256" key="3">
    <source>
        <dbReference type="ARBA" id="ARBA00012533"/>
    </source>
</evidence>
<dbReference type="EC" id="2.1.1.85" evidence="3"/>
<keyword evidence="4" id="KW-0963">Cytoplasm</keyword>
<keyword evidence="10" id="KW-1185">Reference proteome</keyword>